<feature type="domain" description="Phasin" evidence="1">
    <location>
        <begin position="10"/>
        <end position="106"/>
    </location>
</feature>
<sequence>MPILPTEPIEAAQAASLNAGIALSNQTVAGFQKLVELNLQALRATLTEAQEHSEKAVAAKNSQDLLALQANLMQPMCVRAQSYSRRINEIVSGVRAECTKVAETQYEANKRNMQDVIDSATKSAPAGTKAAVAAWRSAVSAATTLCDTMQQCARQAIDVAEGGWENAADATANAARQTSAPGSRAVRQ</sequence>
<dbReference type="NCBIfam" id="TIGR01841">
    <property type="entry name" value="phasin"/>
    <property type="match status" value="1"/>
</dbReference>
<protein>
    <recommendedName>
        <fullName evidence="1">Phasin domain-containing protein</fullName>
    </recommendedName>
</protein>
<dbReference type="Proteomes" id="UP000701702">
    <property type="component" value="Unassembled WGS sequence"/>
</dbReference>
<organism evidence="2 3">
    <name type="scientific">Cupriavidus pinatubonensis</name>
    <dbReference type="NCBI Taxonomy" id="248026"/>
    <lineage>
        <taxon>Bacteria</taxon>
        <taxon>Pseudomonadati</taxon>
        <taxon>Pseudomonadota</taxon>
        <taxon>Betaproteobacteria</taxon>
        <taxon>Burkholderiales</taxon>
        <taxon>Burkholderiaceae</taxon>
        <taxon>Cupriavidus</taxon>
    </lineage>
</organism>
<dbReference type="InterPro" id="IPR018968">
    <property type="entry name" value="Phasin"/>
</dbReference>
<gene>
    <name evidence="2" type="ORF">LMG23994_04503</name>
</gene>
<name>A0ABM8XKT9_9BURK</name>
<evidence type="ECO:0000313" key="3">
    <source>
        <dbReference type="Proteomes" id="UP000701702"/>
    </source>
</evidence>
<dbReference type="EMBL" id="CAJZAF010000028">
    <property type="protein sequence ID" value="CAG9180827.1"/>
    <property type="molecule type" value="Genomic_DNA"/>
</dbReference>
<accession>A0ABM8XKT9</accession>
<comment type="caution">
    <text evidence="2">The sequence shown here is derived from an EMBL/GenBank/DDBJ whole genome shotgun (WGS) entry which is preliminary data.</text>
</comment>
<reference evidence="2 3" key="1">
    <citation type="submission" date="2021-08" db="EMBL/GenBank/DDBJ databases">
        <authorList>
            <person name="Peeters C."/>
        </authorList>
    </citation>
    <scope>NUCLEOTIDE SEQUENCE [LARGE SCALE GENOMIC DNA]</scope>
    <source>
        <strain evidence="2 3">LMG 23994</strain>
    </source>
</reference>
<evidence type="ECO:0000313" key="2">
    <source>
        <dbReference type="EMBL" id="CAG9180827.1"/>
    </source>
</evidence>
<evidence type="ECO:0000259" key="1">
    <source>
        <dbReference type="Pfam" id="PF09361"/>
    </source>
</evidence>
<proteinExistence type="predicted"/>
<keyword evidence="3" id="KW-1185">Reference proteome</keyword>
<dbReference type="InterPro" id="IPR010127">
    <property type="entry name" value="Phasin_subfam-1"/>
</dbReference>
<dbReference type="Pfam" id="PF09361">
    <property type="entry name" value="Phasin_2"/>
    <property type="match status" value="1"/>
</dbReference>